<reference evidence="7" key="1">
    <citation type="submission" date="2018-06" db="EMBL/GenBank/DDBJ databases">
        <authorList>
            <person name="Zhirakovskaya E."/>
        </authorList>
    </citation>
    <scope>NUCLEOTIDE SEQUENCE</scope>
</reference>
<feature type="transmembrane region" description="Helical" evidence="6">
    <location>
        <begin position="217"/>
        <end position="237"/>
    </location>
</feature>
<sequence>MLLDNLLTSVIYLIACLGLFALGHVVFRLCRVGYNFHHELVEEDNAALALVMSGYYLGLVFSIGGVIVGPTAGLMEDLTDLLVYGLLGIALLNVSAWINDRFILSKFKIRKEILDDQNCGTGVVEFAVFVASGLNIFGATYGIGGSIFTTLAFWAMGQVVLVGIGHYYNLITHYDIHEHIEKDNVAVGVGFAGALIAIGNLLRAASAEDFVSWSSNLQTFFWLIFIGLLLLPLARVVTDRVLLPGRSLADELVNQEKPNIGAAYLEAVSYIGSSFLIIWCL</sequence>
<feature type="transmembrane region" description="Helical" evidence="6">
    <location>
        <begin position="119"/>
        <end position="137"/>
    </location>
</feature>
<keyword evidence="2" id="KW-1003">Cell membrane</keyword>
<keyword evidence="5 6" id="KW-0472">Membrane</keyword>
<dbReference type="EMBL" id="UOGG01000112">
    <property type="protein sequence ID" value="VAX30470.1"/>
    <property type="molecule type" value="Genomic_DNA"/>
</dbReference>
<evidence type="ECO:0000256" key="3">
    <source>
        <dbReference type="ARBA" id="ARBA00022692"/>
    </source>
</evidence>
<proteinExistence type="predicted"/>
<dbReference type="Pfam" id="PF03994">
    <property type="entry name" value="DUF350"/>
    <property type="match status" value="2"/>
</dbReference>
<organism evidence="7">
    <name type="scientific">hydrothermal vent metagenome</name>
    <dbReference type="NCBI Taxonomy" id="652676"/>
    <lineage>
        <taxon>unclassified sequences</taxon>
        <taxon>metagenomes</taxon>
        <taxon>ecological metagenomes</taxon>
    </lineage>
</organism>
<feature type="transmembrane region" description="Helical" evidence="6">
    <location>
        <begin position="143"/>
        <end position="164"/>
    </location>
</feature>
<evidence type="ECO:0008006" key="8">
    <source>
        <dbReference type="Google" id="ProtNLM"/>
    </source>
</evidence>
<protein>
    <recommendedName>
        <fullName evidence="8">DUF350 domain-containing protein</fullName>
    </recommendedName>
</protein>
<dbReference type="AlphaFoldDB" id="A0A3B1D6A8"/>
<evidence type="ECO:0000256" key="1">
    <source>
        <dbReference type="ARBA" id="ARBA00004651"/>
    </source>
</evidence>
<dbReference type="GO" id="GO:0005886">
    <property type="term" value="C:plasma membrane"/>
    <property type="evidence" value="ECO:0007669"/>
    <property type="project" value="UniProtKB-SubCell"/>
</dbReference>
<dbReference type="PANTHER" id="PTHR40043:SF1">
    <property type="entry name" value="UPF0719 INNER MEMBRANE PROTEIN YJFL"/>
    <property type="match status" value="1"/>
</dbReference>
<feature type="transmembrane region" description="Helical" evidence="6">
    <location>
        <begin position="47"/>
        <end position="69"/>
    </location>
</feature>
<dbReference type="PANTHER" id="PTHR40043">
    <property type="entry name" value="UPF0719 INNER MEMBRANE PROTEIN YJFL"/>
    <property type="match status" value="1"/>
</dbReference>
<name>A0A3B1D6A8_9ZZZZ</name>
<comment type="subcellular location">
    <subcellularLocation>
        <location evidence="1">Cell membrane</location>
        <topology evidence="1">Multi-pass membrane protein</topology>
    </subcellularLocation>
</comment>
<accession>A0A3B1D6A8</accession>
<evidence type="ECO:0000313" key="7">
    <source>
        <dbReference type="EMBL" id="VAX30470.1"/>
    </source>
</evidence>
<evidence type="ECO:0000256" key="6">
    <source>
        <dbReference type="SAM" id="Phobius"/>
    </source>
</evidence>
<keyword evidence="4 6" id="KW-1133">Transmembrane helix</keyword>
<gene>
    <name evidence="7" type="ORF">MNBD_NITROSPINAE05-85</name>
</gene>
<evidence type="ECO:0000256" key="5">
    <source>
        <dbReference type="ARBA" id="ARBA00023136"/>
    </source>
</evidence>
<feature type="transmembrane region" description="Helical" evidence="6">
    <location>
        <begin position="185"/>
        <end position="205"/>
    </location>
</feature>
<feature type="transmembrane region" description="Helical" evidence="6">
    <location>
        <begin position="81"/>
        <end position="98"/>
    </location>
</feature>
<dbReference type="InterPro" id="IPR007140">
    <property type="entry name" value="DUF350"/>
</dbReference>
<feature type="transmembrane region" description="Helical" evidence="6">
    <location>
        <begin position="6"/>
        <end position="27"/>
    </location>
</feature>
<evidence type="ECO:0000256" key="4">
    <source>
        <dbReference type="ARBA" id="ARBA00022989"/>
    </source>
</evidence>
<keyword evidence="3 6" id="KW-0812">Transmembrane</keyword>
<evidence type="ECO:0000256" key="2">
    <source>
        <dbReference type="ARBA" id="ARBA00022475"/>
    </source>
</evidence>